<gene>
    <name evidence="2" type="ORF">C4520_12770</name>
</gene>
<proteinExistence type="predicted"/>
<feature type="compositionally biased region" description="Basic and acidic residues" evidence="1">
    <location>
        <begin position="201"/>
        <end position="214"/>
    </location>
</feature>
<reference evidence="2 3" key="1">
    <citation type="journal article" date="2017" name="ISME J.">
        <title>Energy and carbon metabolisms in a deep terrestrial subsurface fluid microbial community.</title>
        <authorList>
            <person name="Momper L."/>
            <person name="Jungbluth S.P."/>
            <person name="Lee M.D."/>
            <person name="Amend J.P."/>
        </authorList>
    </citation>
    <scope>NUCLEOTIDE SEQUENCE [LARGE SCALE GENOMIC DNA]</scope>
    <source>
        <strain evidence="2">SURF_5</strain>
    </source>
</reference>
<feature type="compositionally biased region" description="Low complexity" evidence="1">
    <location>
        <begin position="40"/>
        <end position="57"/>
    </location>
</feature>
<feature type="region of interest" description="Disordered" evidence="1">
    <location>
        <begin position="201"/>
        <end position="225"/>
    </location>
</feature>
<evidence type="ECO:0000313" key="3">
    <source>
        <dbReference type="Proteomes" id="UP000265882"/>
    </source>
</evidence>
<sequence length="225" mass="24527">MNNLVKRALILLIFGAAFAVSILAVDLIISPRQKKSSALQQEAETTAPAQQAPNPEFFLPPAPPAASPPAVPVEKKGAGATPDLPSPVSRMEPSQLREAFASGVPVEEAYIDVAQTAAELRAHVERNHPSLKLSDREYDRLAESIGSFREANLKMKSLERSSENSPAIRRAMQQMATAMQDFRQITGMTQGEFFLGEDAPVKFGEDERPGKNEELVVDYLPDGRS</sequence>
<dbReference type="AlphaFoldDB" id="A0A3A4NKB0"/>
<dbReference type="Proteomes" id="UP000265882">
    <property type="component" value="Unassembled WGS sequence"/>
</dbReference>
<dbReference type="EMBL" id="QZKU01000088">
    <property type="protein sequence ID" value="RJP19549.1"/>
    <property type="molecule type" value="Genomic_DNA"/>
</dbReference>
<protein>
    <submittedName>
        <fullName evidence="2">Uncharacterized protein</fullName>
    </submittedName>
</protein>
<evidence type="ECO:0000313" key="2">
    <source>
        <dbReference type="EMBL" id="RJP19549.1"/>
    </source>
</evidence>
<organism evidence="2 3">
    <name type="scientific">Abyssobacteria bacterium (strain SURF_5)</name>
    <dbReference type="NCBI Taxonomy" id="2093360"/>
    <lineage>
        <taxon>Bacteria</taxon>
        <taxon>Pseudomonadati</taxon>
        <taxon>Candidatus Hydrogenedentota</taxon>
        <taxon>Candidatus Abyssobacteria</taxon>
    </lineage>
</organism>
<name>A0A3A4NKB0_ABYX5</name>
<feature type="compositionally biased region" description="Pro residues" evidence="1">
    <location>
        <begin position="58"/>
        <end position="71"/>
    </location>
</feature>
<comment type="caution">
    <text evidence="2">The sequence shown here is derived from an EMBL/GenBank/DDBJ whole genome shotgun (WGS) entry which is preliminary data.</text>
</comment>
<evidence type="ECO:0000256" key="1">
    <source>
        <dbReference type="SAM" id="MobiDB-lite"/>
    </source>
</evidence>
<feature type="region of interest" description="Disordered" evidence="1">
    <location>
        <begin position="37"/>
        <end position="94"/>
    </location>
</feature>
<accession>A0A3A4NKB0</accession>